<dbReference type="Proteomes" id="UP000494165">
    <property type="component" value="Unassembled WGS sequence"/>
</dbReference>
<evidence type="ECO:0000313" key="2">
    <source>
        <dbReference type="EMBL" id="CAB3377117.1"/>
    </source>
</evidence>
<dbReference type="OrthoDB" id="5565075at2759"/>
<keyword evidence="1" id="KW-0732">Signal</keyword>
<evidence type="ECO:0000256" key="1">
    <source>
        <dbReference type="SAM" id="SignalP"/>
    </source>
</evidence>
<feature type="chain" id="PRO_5035848934" evidence="1">
    <location>
        <begin position="20"/>
        <end position="168"/>
    </location>
</feature>
<feature type="signal peptide" evidence="1">
    <location>
        <begin position="1"/>
        <end position="19"/>
    </location>
</feature>
<organism evidence="2 3">
    <name type="scientific">Cloeon dipterum</name>
    <dbReference type="NCBI Taxonomy" id="197152"/>
    <lineage>
        <taxon>Eukaryota</taxon>
        <taxon>Metazoa</taxon>
        <taxon>Ecdysozoa</taxon>
        <taxon>Arthropoda</taxon>
        <taxon>Hexapoda</taxon>
        <taxon>Insecta</taxon>
        <taxon>Pterygota</taxon>
        <taxon>Palaeoptera</taxon>
        <taxon>Ephemeroptera</taxon>
        <taxon>Pisciforma</taxon>
        <taxon>Baetidae</taxon>
        <taxon>Cloeon</taxon>
    </lineage>
</organism>
<dbReference type="EMBL" id="CADEPI010000139">
    <property type="protein sequence ID" value="CAB3377117.1"/>
    <property type="molecule type" value="Genomic_DNA"/>
</dbReference>
<gene>
    <name evidence="2" type="ORF">CLODIP_2_CD11521</name>
</gene>
<proteinExistence type="predicted"/>
<keyword evidence="3" id="KW-1185">Reference proteome</keyword>
<comment type="caution">
    <text evidence="2">The sequence shown here is derived from an EMBL/GenBank/DDBJ whole genome shotgun (WGS) entry which is preliminary data.</text>
</comment>
<dbReference type="AlphaFoldDB" id="A0A8S1D6K0"/>
<evidence type="ECO:0000313" key="3">
    <source>
        <dbReference type="Proteomes" id="UP000494165"/>
    </source>
</evidence>
<accession>A0A8S1D6K0</accession>
<name>A0A8S1D6K0_9INSE</name>
<sequence>MRSLLAILFIGLLTQQAFAIREPKSILLQKIRSRRAVPNESVTGVAKAADRDVVMNVNKYKYVTNVEDEKLKETFNAMLLNFIHTLLGEAEFEDALIYLVDGTLLLIYSFNDSIARQPVCDEIPYCPMITKAMRAWTKECTNSDAKDKLIVLAIKGIHTFLSLIPLNG</sequence>
<reference evidence="2 3" key="1">
    <citation type="submission" date="2020-04" db="EMBL/GenBank/DDBJ databases">
        <authorList>
            <person name="Alioto T."/>
            <person name="Alioto T."/>
            <person name="Gomez Garrido J."/>
        </authorList>
    </citation>
    <scope>NUCLEOTIDE SEQUENCE [LARGE SCALE GENOMIC DNA]</scope>
</reference>
<protein>
    <submittedName>
        <fullName evidence="2">Uncharacterized protein</fullName>
    </submittedName>
</protein>